<accession>A0A8J5QKI8</accession>
<dbReference type="PANTHER" id="PTHR16466">
    <property type="entry name" value="TELOMERE REPEAT-BINDING FACTOR 2-INTERACTING PROTEIN 1"/>
    <property type="match status" value="1"/>
</dbReference>
<keyword evidence="1" id="KW-0805">Transcription regulation</keyword>
<dbReference type="OrthoDB" id="435460at2759"/>
<dbReference type="Pfam" id="PF11626">
    <property type="entry name" value="Rap1_C"/>
    <property type="match status" value="1"/>
</dbReference>
<dbReference type="GeneID" id="73466843"/>
<evidence type="ECO:0000256" key="5">
    <source>
        <dbReference type="RuleBase" id="RU367107"/>
    </source>
</evidence>
<evidence type="ECO:0000313" key="9">
    <source>
        <dbReference type="Proteomes" id="UP000694255"/>
    </source>
</evidence>
<gene>
    <name evidence="8" type="ORF">J8A68_000042</name>
</gene>
<evidence type="ECO:0000256" key="6">
    <source>
        <dbReference type="SAM" id="MobiDB-lite"/>
    </source>
</evidence>
<keyword evidence="4 5" id="KW-0539">Nucleus</keyword>
<keyword evidence="5" id="KW-0158">Chromosome</keyword>
<comment type="function">
    <text evidence="5">Involved in the regulation of telomere length, clustering and has a specific role in telomere position effect (TPE).</text>
</comment>
<dbReference type="RefSeq" id="XP_049266639.1">
    <property type="nucleotide sequence ID" value="XM_049407575.1"/>
</dbReference>
<dbReference type="EMBL" id="JAGSYN010000004">
    <property type="protein sequence ID" value="KAG7666411.1"/>
    <property type="molecule type" value="Genomic_DNA"/>
</dbReference>
<keyword evidence="9" id="KW-1185">Reference proteome</keyword>
<dbReference type="GO" id="GO:0070187">
    <property type="term" value="C:shelterin complex"/>
    <property type="evidence" value="ECO:0007669"/>
    <property type="project" value="TreeGrafter"/>
</dbReference>
<name>A0A8J5QKI8_9ASCO</name>
<protein>
    <recommendedName>
        <fullName evidence="5">DNA-binding protein RAP1</fullName>
    </recommendedName>
</protein>
<dbReference type="InterPro" id="IPR001357">
    <property type="entry name" value="BRCT_dom"/>
</dbReference>
<evidence type="ECO:0000256" key="1">
    <source>
        <dbReference type="ARBA" id="ARBA00023015"/>
    </source>
</evidence>
<dbReference type="InterPro" id="IPR021661">
    <property type="entry name" value="Rap1_C"/>
</dbReference>
<dbReference type="InterPro" id="IPR015280">
    <property type="entry name" value="Rap1_DNA-bd"/>
</dbReference>
<evidence type="ECO:0000313" key="8">
    <source>
        <dbReference type="EMBL" id="KAG7666411.1"/>
    </source>
</evidence>
<evidence type="ECO:0000256" key="3">
    <source>
        <dbReference type="ARBA" id="ARBA00023163"/>
    </source>
</evidence>
<comment type="subcellular location">
    <subcellularLocation>
        <location evidence="5">Nucleus</location>
    </subcellularLocation>
    <subcellularLocation>
        <location evidence="5">Chromosome</location>
        <location evidence="5">Telomere</location>
    </subcellularLocation>
</comment>
<dbReference type="InterPro" id="IPR039595">
    <property type="entry name" value="TE2IP/Rap1"/>
</dbReference>
<dbReference type="GO" id="GO:0010833">
    <property type="term" value="P:telomere maintenance via telomere lengthening"/>
    <property type="evidence" value="ECO:0007669"/>
    <property type="project" value="UniProtKB-UniRule"/>
</dbReference>
<sequence>MSYHSLSYEDTVTQAAAEAAAAAAVVAATQHHHQHHHHAQQYQFESRNIFVDQDEKSIIFTIPYTEPYRERYRNLIIQYGGIVTDNPTPTTIYLNNDENAGPHTVRLNYIDDCVNRNRLLPLDGYVNGVPITVGGASVAMQPTTATGSKRHNRFTPEKDEFILKRVRLNPRFRHSHKFFNELAQEDILRGHTGNSIRARFRKHLEPRLEFVYKLDANDKLIKDKITGQYIKLGIDELPDTLKQKYTAEDDYMLCREAKDYILEKGIQVDLENDLVVLPYTFYSRTYRKNPKHSLHSWRDRFRRYVTPGMIPQYIAYYEECIQKGEEPKPLLKLSQYEGTVISRPATKAKPIPKRTNKEPQPSSSGVHVSGSVASSQIDESALNIDDELISKHAGFDRIEVPKLQETFVDEEEDSQSTTQLNEQSSHLTESQFPLQLKYVDHTTGLNDLLFRESFQYIKSGNVSIKVHEAIANVQDVVEIFNKLKPIGFTETLISHIVYATCADISLIPDVCERFTQGVKAVISGTEENTSMYQLLEIDDMPGVWTASQDEKLYTEREVELLDHHTTDHLLFRKKFLNDIRRQEFGFDSPS</sequence>
<reference evidence="8 9" key="1">
    <citation type="journal article" date="2021" name="DNA Res.">
        <title>Genome analysis of Candida subhashii reveals its hybrid nature and dual mitochondrial genome conformations.</title>
        <authorList>
            <person name="Mixao V."/>
            <person name="Hegedusova E."/>
            <person name="Saus E."/>
            <person name="Pryszcz L.P."/>
            <person name="Cillingova A."/>
            <person name="Nosek J."/>
            <person name="Gabaldon T."/>
        </authorList>
    </citation>
    <scope>NUCLEOTIDE SEQUENCE [LARGE SCALE GENOMIC DNA]</scope>
    <source>
        <strain evidence="8 9">CBS 10753</strain>
    </source>
</reference>
<dbReference type="GO" id="GO:0031848">
    <property type="term" value="P:protection from non-homologous end joining at telomere"/>
    <property type="evidence" value="ECO:0007669"/>
    <property type="project" value="TreeGrafter"/>
</dbReference>
<evidence type="ECO:0000256" key="2">
    <source>
        <dbReference type="ARBA" id="ARBA00023159"/>
    </source>
</evidence>
<organism evidence="8 9">
    <name type="scientific">[Candida] subhashii</name>
    <dbReference type="NCBI Taxonomy" id="561895"/>
    <lineage>
        <taxon>Eukaryota</taxon>
        <taxon>Fungi</taxon>
        <taxon>Dikarya</taxon>
        <taxon>Ascomycota</taxon>
        <taxon>Saccharomycotina</taxon>
        <taxon>Pichiomycetes</taxon>
        <taxon>Debaryomycetaceae</taxon>
        <taxon>Spathaspora</taxon>
    </lineage>
</organism>
<feature type="domain" description="BRCT" evidence="7">
    <location>
        <begin position="39"/>
        <end position="127"/>
    </location>
</feature>
<evidence type="ECO:0000256" key="4">
    <source>
        <dbReference type="ARBA" id="ARBA00023242"/>
    </source>
</evidence>
<feature type="region of interest" description="Disordered" evidence="6">
    <location>
        <begin position="344"/>
        <end position="370"/>
    </location>
</feature>
<dbReference type="CDD" id="cd11655">
    <property type="entry name" value="rap1_myb-like"/>
    <property type="match status" value="2"/>
</dbReference>
<dbReference type="PROSITE" id="PS50172">
    <property type="entry name" value="BRCT"/>
    <property type="match status" value="1"/>
</dbReference>
<comment type="caution">
    <text evidence="8">The sequence shown here is derived from an EMBL/GenBank/DDBJ whole genome shotgun (WGS) entry which is preliminary data.</text>
</comment>
<dbReference type="PANTHER" id="PTHR16466:SF6">
    <property type="entry name" value="TELOMERIC REPEAT-BINDING FACTOR 2-INTERACTING PROTEIN 1"/>
    <property type="match status" value="1"/>
</dbReference>
<keyword evidence="2" id="KW-0010">Activator</keyword>
<proteinExistence type="inferred from homology"/>
<dbReference type="Proteomes" id="UP000694255">
    <property type="component" value="Unassembled WGS sequence"/>
</dbReference>
<comment type="subunit">
    <text evidence="5">Homodimer.</text>
</comment>
<dbReference type="Pfam" id="PF16589">
    <property type="entry name" value="BRCT_2"/>
    <property type="match status" value="1"/>
</dbReference>
<dbReference type="AlphaFoldDB" id="A0A8J5QKI8"/>
<dbReference type="Pfam" id="PF09197">
    <property type="entry name" value="Rap1-DNA-bind"/>
    <property type="match status" value="1"/>
</dbReference>
<keyword evidence="5" id="KW-0779">Telomere</keyword>
<comment type="similarity">
    <text evidence="5">Belongs to the RAP1 family.</text>
</comment>
<keyword evidence="3" id="KW-0804">Transcription</keyword>
<dbReference type="GO" id="GO:0042162">
    <property type="term" value="F:telomeric DNA binding"/>
    <property type="evidence" value="ECO:0007669"/>
    <property type="project" value="TreeGrafter"/>
</dbReference>
<evidence type="ECO:0000259" key="7">
    <source>
        <dbReference type="PROSITE" id="PS50172"/>
    </source>
</evidence>